<dbReference type="PANTHER" id="PTHR30629">
    <property type="entry name" value="PROPHAGE INTEGRASE"/>
    <property type="match status" value="1"/>
</dbReference>
<sequence>MPIIAKPLAALEVSRLSHPEGKQSKHLHPVGTVPGLCLQTTASGGRSWILRAKVGSKRRDMGLGSYPAVTLADAHKKARAAIDAIRTEGRDPVAEKREARAALIAKQMRDLTFAQAVEKYMGTGRMAKLRHDWQRAEWRTTLETYAVPVIGKMLVDEIGLPDIKRVLEPIWQDKNATAVKVRGRIESVLAWAIDAGHRQDAANPASKGALKQWIDDQGGATVTSRPHVAVDRMAAWFDAVGKQDGMAAVALRFLALTAVRVDNVAGARWGEIDCDARVWTIPAARMKGRAKDRREHRIPLSDEALALIDGLERREGVDLLFPSPRDKELTNAAIGKAMRTIHEKDETGFVDRDSGSPAVPHGLRASFKTWAKGKFPRDLVETALAHKVGSKTEQAYDRGDALDERRPIMQAWSDWCMGRATADNVLVIAPIKA</sequence>
<dbReference type="Pfam" id="PF13356">
    <property type="entry name" value="Arm-DNA-bind_3"/>
    <property type="match status" value="1"/>
</dbReference>
<proteinExistence type="inferred from homology"/>
<comment type="similarity">
    <text evidence="1">Belongs to the 'phage' integrase family.</text>
</comment>
<evidence type="ECO:0000256" key="1">
    <source>
        <dbReference type="ARBA" id="ARBA00008857"/>
    </source>
</evidence>
<dbReference type="AlphaFoldDB" id="A0A844XL14"/>
<name>A0A844XL14_9SPHN</name>
<dbReference type="InterPro" id="IPR010998">
    <property type="entry name" value="Integrase_recombinase_N"/>
</dbReference>
<dbReference type="Gene3D" id="3.30.160.390">
    <property type="entry name" value="Integrase, DNA-binding domain"/>
    <property type="match status" value="1"/>
</dbReference>
<dbReference type="Pfam" id="PF00589">
    <property type="entry name" value="Phage_integrase"/>
    <property type="match status" value="1"/>
</dbReference>
<dbReference type="RefSeq" id="WP_237452878.1">
    <property type="nucleotide sequence ID" value="NZ_WTYC01000001.1"/>
</dbReference>
<protein>
    <submittedName>
        <fullName evidence="6">Tyrosine-type recombinase/integrase</fullName>
    </submittedName>
</protein>
<dbReference type="InterPro" id="IPR002104">
    <property type="entry name" value="Integrase_catalytic"/>
</dbReference>
<dbReference type="InterPro" id="IPR050808">
    <property type="entry name" value="Phage_Integrase"/>
</dbReference>
<keyword evidence="2" id="KW-0229">DNA integration</keyword>
<dbReference type="EMBL" id="WTYC01000001">
    <property type="protein sequence ID" value="MXO46875.1"/>
    <property type="molecule type" value="Genomic_DNA"/>
</dbReference>
<dbReference type="InterPro" id="IPR038488">
    <property type="entry name" value="Integrase_DNA-bd_sf"/>
</dbReference>
<dbReference type="Pfam" id="PF22022">
    <property type="entry name" value="Phage_int_M"/>
    <property type="match status" value="1"/>
</dbReference>
<comment type="caution">
    <text evidence="6">The sequence shown here is derived from an EMBL/GenBank/DDBJ whole genome shotgun (WGS) entry which is preliminary data.</text>
</comment>
<dbReference type="CDD" id="cd00801">
    <property type="entry name" value="INT_P4_C"/>
    <property type="match status" value="1"/>
</dbReference>
<dbReference type="SUPFAM" id="SSF56349">
    <property type="entry name" value="DNA breaking-rejoining enzymes"/>
    <property type="match status" value="1"/>
</dbReference>
<dbReference type="PROSITE" id="PS51898">
    <property type="entry name" value="TYR_RECOMBINASE"/>
    <property type="match status" value="1"/>
</dbReference>
<evidence type="ECO:0000313" key="7">
    <source>
        <dbReference type="Proteomes" id="UP000448199"/>
    </source>
</evidence>
<accession>A0A844XL14</accession>
<dbReference type="Gene3D" id="1.10.150.130">
    <property type="match status" value="1"/>
</dbReference>
<dbReference type="GO" id="GO:0015074">
    <property type="term" value="P:DNA integration"/>
    <property type="evidence" value="ECO:0007669"/>
    <property type="project" value="UniProtKB-KW"/>
</dbReference>
<dbReference type="InterPro" id="IPR053876">
    <property type="entry name" value="Phage_int_M"/>
</dbReference>
<organism evidence="6 7">
    <name type="scientific">Qipengyuania vulgaris</name>
    <dbReference type="NCBI Taxonomy" id="291985"/>
    <lineage>
        <taxon>Bacteria</taxon>
        <taxon>Pseudomonadati</taxon>
        <taxon>Pseudomonadota</taxon>
        <taxon>Alphaproteobacteria</taxon>
        <taxon>Sphingomonadales</taxon>
        <taxon>Erythrobacteraceae</taxon>
        <taxon>Qipengyuania</taxon>
    </lineage>
</organism>
<reference evidence="6 7" key="1">
    <citation type="submission" date="2019-12" db="EMBL/GenBank/DDBJ databases">
        <title>Genomic-based taxomic classification of the family Erythrobacteraceae.</title>
        <authorList>
            <person name="Xu L."/>
        </authorList>
    </citation>
    <scope>NUCLEOTIDE SEQUENCE [LARGE SCALE GENOMIC DNA]</scope>
    <source>
        <strain evidence="6 7">DSM 17792</strain>
    </source>
</reference>
<dbReference type="InterPro" id="IPR013762">
    <property type="entry name" value="Integrase-like_cat_sf"/>
</dbReference>
<dbReference type="InterPro" id="IPR025166">
    <property type="entry name" value="Integrase_DNA_bind_dom"/>
</dbReference>
<keyword evidence="4" id="KW-0233">DNA recombination</keyword>
<dbReference type="GO" id="GO:0003677">
    <property type="term" value="F:DNA binding"/>
    <property type="evidence" value="ECO:0007669"/>
    <property type="project" value="UniProtKB-KW"/>
</dbReference>
<keyword evidence="7" id="KW-1185">Reference proteome</keyword>
<evidence type="ECO:0000256" key="2">
    <source>
        <dbReference type="ARBA" id="ARBA00022908"/>
    </source>
</evidence>
<evidence type="ECO:0000259" key="5">
    <source>
        <dbReference type="PROSITE" id="PS51898"/>
    </source>
</evidence>
<evidence type="ECO:0000313" key="6">
    <source>
        <dbReference type="EMBL" id="MXO46875.1"/>
    </source>
</evidence>
<dbReference type="PANTHER" id="PTHR30629:SF2">
    <property type="entry name" value="PROPHAGE INTEGRASE INTS-RELATED"/>
    <property type="match status" value="1"/>
</dbReference>
<feature type="domain" description="Tyr recombinase" evidence="5">
    <location>
        <begin position="223"/>
        <end position="409"/>
    </location>
</feature>
<gene>
    <name evidence="6" type="ORF">GRI69_01190</name>
</gene>
<evidence type="ECO:0000256" key="4">
    <source>
        <dbReference type="ARBA" id="ARBA00023172"/>
    </source>
</evidence>
<evidence type="ECO:0000256" key="3">
    <source>
        <dbReference type="ARBA" id="ARBA00023125"/>
    </source>
</evidence>
<keyword evidence="3" id="KW-0238">DNA-binding</keyword>
<dbReference type="Proteomes" id="UP000448199">
    <property type="component" value="Unassembled WGS sequence"/>
</dbReference>
<dbReference type="InterPro" id="IPR011010">
    <property type="entry name" value="DNA_brk_join_enz"/>
</dbReference>
<dbReference type="Gene3D" id="1.10.443.10">
    <property type="entry name" value="Intergrase catalytic core"/>
    <property type="match status" value="1"/>
</dbReference>
<dbReference type="GO" id="GO:0006310">
    <property type="term" value="P:DNA recombination"/>
    <property type="evidence" value="ECO:0007669"/>
    <property type="project" value="UniProtKB-KW"/>
</dbReference>